<reference evidence="2 3" key="1">
    <citation type="submission" date="2014-04" db="EMBL/GenBank/DDBJ databases">
        <authorList>
            <consortium name="DOE Joint Genome Institute"/>
            <person name="Kuo A."/>
            <person name="Kohler A."/>
            <person name="Costa M.D."/>
            <person name="Nagy L.G."/>
            <person name="Floudas D."/>
            <person name="Copeland A."/>
            <person name="Barry K.W."/>
            <person name="Cichocki N."/>
            <person name="Veneault-Fourrey C."/>
            <person name="LaButti K."/>
            <person name="Lindquist E.A."/>
            <person name="Lipzen A."/>
            <person name="Lundell T."/>
            <person name="Morin E."/>
            <person name="Murat C."/>
            <person name="Sun H."/>
            <person name="Tunlid A."/>
            <person name="Henrissat B."/>
            <person name="Grigoriev I.V."/>
            <person name="Hibbett D.S."/>
            <person name="Martin F."/>
            <person name="Nordberg H.P."/>
            <person name="Cantor M.N."/>
            <person name="Hua S.X."/>
        </authorList>
    </citation>
    <scope>NUCLEOTIDE SEQUENCE [LARGE SCALE GENOMIC DNA]</scope>
    <source>
        <strain evidence="2 3">Marx 270</strain>
    </source>
</reference>
<dbReference type="Gene3D" id="3.30.420.10">
    <property type="entry name" value="Ribonuclease H-like superfamily/Ribonuclease H"/>
    <property type="match status" value="1"/>
</dbReference>
<dbReference type="AlphaFoldDB" id="A0A0C3IRK7"/>
<organism evidence="2 3">
    <name type="scientific">Pisolithus tinctorius Marx 270</name>
    <dbReference type="NCBI Taxonomy" id="870435"/>
    <lineage>
        <taxon>Eukaryota</taxon>
        <taxon>Fungi</taxon>
        <taxon>Dikarya</taxon>
        <taxon>Basidiomycota</taxon>
        <taxon>Agaricomycotina</taxon>
        <taxon>Agaricomycetes</taxon>
        <taxon>Agaricomycetidae</taxon>
        <taxon>Boletales</taxon>
        <taxon>Sclerodermatineae</taxon>
        <taxon>Pisolithaceae</taxon>
        <taxon>Pisolithus</taxon>
    </lineage>
</organism>
<dbReference type="GO" id="GO:0003676">
    <property type="term" value="F:nucleic acid binding"/>
    <property type="evidence" value="ECO:0007669"/>
    <property type="project" value="InterPro"/>
</dbReference>
<proteinExistence type="predicted"/>
<name>A0A0C3IRK7_PISTI</name>
<evidence type="ECO:0000313" key="3">
    <source>
        <dbReference type="Proteomes" id="UP000054217"/>
    </source>
</evidence>
<accession>A0A0C3IRK7</accession>
<feature type="non-terminal residue" evidence="2">
    <location>
        <position position="1"/>
    </location>
</feature>
<dbReference type="STRING" id="870435.A0A0C3IRK7"/>
<dbReference type="PANTHER" id="PTHR46564">
    <property type="entry name" value="TRANSPOSASE"/>
    <property type="match status" value="1"/>
</dbReference>
<dbReference type="EMBL" id="KN832004">
    <property type="protein sequence ID" value="KIN99557.1"/>
    <property type="molecule type" value="Genomic_DNA"/>
</dbReference>
<dbReference type="Proteomes" id="UP000054217">
    <property type="component" value="Unassembled WGS sequence"/>
</dbReference>
<keyword evidence="3" id="KW-1185">Reference proteome</keyword>
<evidence type="ECO:0000313" key="2">
    <source>
        <dbReference type="EMBL" id="KIN99557.1"/>
    </source>
</evidence>
<dbReference type="InterPro" id="IPR036397">
    <property type="entry name" value="RNaseH_sf"/>
</dbReference>
<evidence type="ECO:0000259" key="1">
    <source>
        <dbReference type="Pfam" id="PF13358"/>
    </source>
</evidence>
<sequence>RYDPSYLGFIDETSKDEQTLSRCYGCSKRGRQAQKKQVFVHGQCISTCALLALNGIIVGMAIEGSVTHDKFMEWLEHDVLPKCQPYPGPLSVLIMDNAKIHHGDDVLELANHFGMMSLPITWCFSHLPLRCLN</sequence>
<protein>
    <recommendedName>
        <fullName evidence="1">Tc1-like transposase DDE domain-containing protein</fullName>
    </recommendedName>
</protein>
<feature type="domain" description="Tc1-like transposase DDE" evidence="1">
    <location>
        <begin position="9"/>
        <end position="111"/>
    </location>
</feature>
<reference evidence="3" key="2">
    <citation type="submission" date="2015-01" db="EMBL/GenBank/DDBJ databases">
        <title>Evolutionary Origins and Diversification of the Mycorrhizal Mutualists.</title>
        <authorList>
            <consortium name="DOE Joint Genome Institute"/>
            <consortium name="Mycorrhizal Genomics Consortium"/>
            <person name="Kohler A."/>
            <person name="Kuo A."/>
            <person name="Nagy L.G."/>
            <person name="Floudas D."/>
            <person name="Copeland A."/>
            <person name="Barry K.W."/>
            <person name="Cichocki N."/>
            <person name="Veneault-Fourrey C."/>
            <person name="LaButti K."/>
            <person name="Lindquist E.A."/>
            <person name="Lipzen A."/>
            <person name="Lundell T."/>
            <person name="Morin E."/>
            <person name="Murat C."/>
            <person name="Riley R."/>
            <person name="Ohm R."/>
            <person name="Sun H."/>
            <person name="Tunlid A."/>
            <person name="Henrissat B."/>
            <person name="Grigoriev I.V."/>
            <person name="Hibbett D.S."/>
            <person name="Martin F."/>
        </authorList>
    </citation>
    <scope>NUCLEOTIDE SEQUENCE [LARGE SCALE GENOMIC DNA]</scope>
    <source>
        <strain evidence="3">Marx 270</strain>
    </source>
</reference>
<dbReference type="InParanoid" id="A0A0C3IRK7"/>
<dbReference type="OrthoDB" id="2142724at2759"/>
<dbReference type="Pfam" id="PF13358">
    <property type="entry name" value="DDE_3"/>
    <property type="match status" value="1"/>
</dbReference>
<gene>
    <name evidence="2" type="ORF">M404DRAFT_155011</name>
</gene>
<dbReference type="InterPro" id="IPR038717">
    <property type="entry name" value="Tc1-like_DDE_dom"/>
</dbReference>
<dbReference type="HOGENOM" id="CLU_056788_11_2_1"/>
<dbReference type="PANTHER" id="PTHR46564:SF1">
    <property type="entry name" value="TRANSPOSASE"/>
    <property type="match status" value="1"/>
</dbReference>